<dbReference type="Gene3D" id="1.50.40.10">
    <property type="entry name" value="Mitochondrial carrier domain"/>
    <property type="match status" value="2"/>
</dbReference>
<dbReference type="GO" id="GO:0015742">
    <property type="term" value="P:alpha-ketoglutarate transport"/>
    <property type="evidence" value="ECO:0007669"/>
    <property type="project" value="TreeGrafter"/>
</dbReference>
<name>A0AAV5RFJ1_STABA</name>
<dbReference type="GO" id="GO:0005739">
    <property type="term" value="C:mitochondrion"/>
    <property type="evidence" value="ECO:0007669"/>
    <property type="project" value="TreeGrafter"/>
</dbReference>
<dbReference type="FunFam" id="1.50.40.10:FF:000078">
    <property type="entry name" value="Mitochondrial DNA replication protein YHM2"/>
    <property type="match status" value="1"/>
</dbReference>
<evidence type="ECO:0000256" key="6">
    <source>
        <dbReference type="RuleBase" id="RU000488"/>
    </source>
</evidence>
<dbReference type="AlphaFoldDB" id="A0AAV5RFJ1"/>
<dbReference type="PANTHER" id="PTHR46982">
    <property type="entry name" value="CITRATE/OXOGLUTARATE CARRIER PROTEIN"/>
    <property type="match status" value="1"/>
</dbReference>
<feature type="repeat" description="Solcar" evidence="5">
    <location>
        <begin position="204"/>
        <end position="288"/>
    </location>
</feature>
<dbReference type="SUPFAM" id="SSF103506">
    <property type="entry name" value="Mitochondrial carrier"/>
    <property type="match status" value="1"/>
</dbReference>
<dbReference type="InterPro" id="IPR053017">
    <property type="entry name" value="Mito_Cit/Oxoglu_Carrier"/>
</dbReference>
<comment type="caution">
    <text evidence="7">The sequence shown here is derived from an EMBL/GenBank/DDBJ whole genome shotgun (WGS) entry which is preliminary data.</text>
</comment>
<keyword evidence="6" id="KW-0813">Transport</keyword>
<dbReference type="GO" id="GO:0006843">
    <property type="term" value="P:mitochondrial citrate transmembrane transport"/>
    <property type="evidence" value="ECO:0007669"/>
    <property type="project" value="TreeGrafter"/>
</dbReference>
<accession>A0AAV5RFJ1</accession>
<dbReference type="PROSITE" id="PS50920">
    <property type="entry name" value="SOLCAR"/>
    <property type="match status" value="1"/>
</dbReference>
<evidence type="ECO:0000256" key="3">
    <source>
        <dbReference type="ARBA" id="ARBA00022989"/>
    </source>
</evidence>
<evidence type="ECO:0000256" key="5">
    <source>
        <dbReference type="PROSITE-ProRule" id="PRU00282"/>
    </source>
</evidence>
<gene>
    <name evidence="7" type="ORF">DASB73_012630</name>
</gene>
<organism evidence="7 8">
    <name type="scientific">Starmerella bacillaris</name>
    <name type="common">Yeast</name>
    <name type="synonym">Candida zemplinina</name>
    <dbReference type="NCBI Taxonomy" id="1247836"/>
    <lineage>
        <taxon>Eukaryota</taxon>
        <taxon>Fungi</taxon>
        <taxon>Dikarya</taxon>
        <taxon>Ascomycota</taxon>
        <taxon>Saccharomycotina</taxon>
        <taxon>Dipodascomycetes</taxon>
        <taxon>Dipodascales</taxon>
        <taxon>Trichomonascaceae</taxon>
        <taxon>Starmerella</taxon>
    </lineage>
</organism>
<evidence type="ECO:0000256" key="2">
    <source>
        <dbReference type="ARBA" id="ARBA00022692"/>
    </source>
</evidence>
<dbReference type="InterPro" id="IPR023395">
    <property type="entry name" value="MCP_dom_sf"/>
</dbReference>
<dbReference type="PANTHER" id="PTHR46982:SF1">
    <property type="entry name" value="CITRATE_OXOGLUTARATE CARRIER PROTEIN"/>
    <property type="match status" value="1"/>
</dbReference>
<comment type="subcellular location">
    <subcellularLocation>
        <location evidence="1">Membrane</location>
        <topology evidence="1">Multi-pass membrane protein</topology>
    </subcellularLocation>
</comment>
<evidence type="ECO:0000256" key="1">
    <source>
        <dbReference type="ARBA" id="ARBA00004141"/>
    </source>
</evidence>
<dbReference type="EMBL" id="BTGC01000003">
    <property type="protein sequence ID" value="GMM50305.1"/>
    <property type="molecule type" value="Genomic_DNA"/>
</dbReference>
<keyword evidence="3" id="KW-1133">Transmembrane helix</keyword>
<dbReference type="GO" id="GO:0016020">
    <property type="term" value="C:membrane"/>
    <property type="evidence" value="ECO:0007669"/>
    <property type="project" value="UniProtKB-SubCell"/>
</dbReference>
<evidence type="ECO:0000313" key="8">
    <source>
        <dbReference type="Proteomes" id="UP001362899"/>
    </source>
</evidence>
<keyword evidence="2 5" id="KW-0812">Transmembrane</keyword>
<reference evidence="7 8" key="1">
    <citation type="journal article" date="2023" name="Elife">
        <title>Identification of key yeast species and microbe-microbe interactions impacting larval growth of Drosophila in the wild.</title>
        <authorList>
            <person name="Mure A."/>
            <person name="Sugiura Y."/>
            <person name="Maeda R."/>
            <person name="Honda K."/>
            <person name="Sakurai N."/>
            <person name="Takahashi Y."/>
            <person name="Watada M."/>
            <person name="Katoh T."/>
            <person name="Gotoh A."/>
            <person name="Gotoh Y."/>
            <person name="Taniguchi I."/>
            <person name="Nakamura K."/>
            <person name="Hayashi T."/>
            <person name="Katayama T."/>
            <person name="Uemura T."/>
            <person name="Hattori Y."/>
        </authorList>
    </citation>
    <scope>NUCLEOTIDE SEQUENCE [LARGE SCALE GENOMIC DNA]</scope>
    <source>
        <strain evidence="7 8">SB-73</strain>
    </source>
</reference>
<dbReference type="InterPro" id="IPR018108">
    <property type="entry name" value="MCP_transmembrane"/>
</dbReference>
<proteinExistence type="inferred from homology"/>
<comment type="similarity">
    <text evidence="6">Belongs to the mitochondrial carrier (TC 2.A.29) family.</text>
</comment>
<dbReference type="Pfam" id="PF00153">
    <property type="entry name" value="Mito_carr"/>
    <property type="match status" value="3"/>
</dbReference>
<dbReference type="Proteomes" id="UP001362899">
    <property type="component" value="Unassembled WGS sequence"/>
</dbReference>
<keyword evidence="4 5" id="KW-0472">Membrane</keyword>
<keyword evidence="8" id="KW-1185">Reference proteome</keyword>
<protein>
    <submittedName>
        <fullName evidence="7">Yhm2 protein</fullName>
    </submittedName>
</protein>
<sequence>MTPEKTKPTASNILLGSALNLFEVTTLGQPFEVIKTTMGAHRDLTFRQSISHIYSRGGIKGFWQGLIPWAWIEGSTKGAILLYTSSEVEYLSSNTLGLNNFVSGILGGMCGGIAQAYLCVGFCSTMKTAEITRNKNGGQSVGALQYCVDIYRKEGIAGLNRGVNAVALRQCTNWGSRFGLTRLTEDIIRKMSGSSDDQKLTPTQKILASALGGGLSTWNQPLDVARIEMQSKSPSKDRPANLSTLGTMKYIYSKNGLRGLYRGVTPRIGLGVWQTVCMVGLGDMSKTYIAKFSSK</sequence>
<dbReference type="GO" id="GO:0005371">
    <property type="term" value="F:tricarboxylate secondary active transmembrane transporter activity"/>
    <property type="evidence" value="ECO:0007669"/>
    <property type="project" value="TreeGrafter"/>
</dbReference>
<evidence type="ECO:0000256" key="4">
    <source>
        <dbReference type="ARBA" id="ARBA00023136"/>
    </source>
</evidence>
<evidence type="ECO:0000313" key="7">
    <source>
        <dbReference type="EMBL" id="GMM50305.1"/>
    </source>
</evidence>